<keyword evidence="6 8" id="KW-1133">Transmembrane helix</keyword>
<dbReference type="GO" id="GO:0016763">
    <property type="term" value="F:pentosyltransferase activity"/>
    <property type="evidence" value="ECO:0007669"/>
    <property type="project" value="TreeGrafter"/>
</dbReference>
<feature type="transmembrane region" description="Helical" evidence="8">
    <location>
        <begin position="109"/>
        <end position="128"/>
    </location>
</feature>
<keyword evidence="11" id="KW-1185">Reference proteome</keyword>
<dbReference type="PANTHER" id="PTHR33908:SF11">
    <property type="entry name" value="MEMBRANE PROTEIN"/>
    <property type="match status" value="1"/>
</dbReference>
<evidence type="ECO:0000256" key="7">
    <source>
        <dbReference type="ARBA" id="ARBA00023136"/>
    </source>
</evidence>
<feature type="transmembrane region" description="Helical" evidence="8">
    <location>
        <begin position="156"/>
        <end position="188"/>
    </location>
</feature>
<evidence type="ECO:0000256" key="3">
    <source>
        <dbReference type="ARBA" id="ARBA00022676"/>
    </source>
</evidence>
<evidence type="ECO:0000256" key="1">
    <source>
        <dbReference type="ARBA" id="ARBA00004651"/>
    </source>
</evidence>
<comment type="subcellular location">
    <subcellularLocation>
        <location evidence="1">Cell membrane</location>
        <topology evidence="1">Multi-pass membrane protein</topology>
    </subcellularLocation>
</comment>
<dbReference type="PANTHER" id="PTHR33908">
    <property type="entry name" value="MANNOSYLTRANSFERASE YKCB-RELATED"/>
    <property type="match status" value="1"/>
</dbReference>
<dbReference type="GO" id="GO:0005886">
    <property type="term" value="C:plasma membrane"/>
    <property type="evidence" value="ECO:0007669"/>
    <property type="project" value="UniProtKB-SubCell"/>
</dbReference>
<keyword evidence="7 8" id="KW-0472">Membrane</keyword>
<protein>
    <submittedName>
        <fullName evidence="10">Dolichyl-phosphate-mannose--protein mannosyltransferase</fullName>
    </submittedName>
</protein>
<evidence type="ECO:0000256" key="8">
    <source>
        <dbReference type="SAM" id="Phobius"/>
    </source>
</evidence>
<feature type="transmembrane region" description="Helical" evidence="8">
    <location>
        <begin position="303"/>
        <end position="323"/>
    </location>
</feature>
<sequence length="530" mass="60219">MQNAPFWQRRPVLAAAAIIAITTAVRLWFVASSQLDLVQDEAQYWDWARRLQLSYYSKGPLIAWVIHLWTAVFGDTELGVRFGAVLHSFLAQIILYFGVARVFRKPSVALWTLVIANTTPLFLVSGILMTTDSPLLVCWATALFALYAAGEREDSLWPYLLLAGSMALGILAKYMMLAMIGVAVLYMLGLYRHRMLSRRFAVRALLAMAAGTAIGFAPILLWNMQNDWVGFKHVTTLAGLTPSKPKPLIRFDRFPEYFGAQIGLITPWWFAFMLAGAWRALMLGWKGASQEGVREDRTHVRQAMLLAAAFWMLWGFFIIWSFHTRIYPNWSAMSYVAGIILAATAAERGSLMLRRAAVSARKGRISFRRICIILGCVIFVAVHSLPYLPLPEKINPAVRLMGWHDLGNKLDVLRKGLPDPDKVFYFASSYDLTASLAFYAPGKPITYCADFGRRMSQYDIWPGPQDKKGWDALYICKRRQEIVPQFADMFEDYSFIEYQTNHDGRKGRSFFIVTLRNFKGVWPRESFGAF</sequence>
<evidence type="ECO:0000256" key="4">
    <source>
        <dbReference type="ARBA" id="ARBA00022679"/>
    </source>
</evidence>
<keyword evidence="4 10" id="KW-0808">Transferase</keyword>
<feature type="transmembrane region" description="Helical" evidence="8">
    <location>
        <begin position="84"/>
        <end position="103"/>
    </location>
</feature>
<dbReference type="GO" id="GO:0009103">
    <property type="term" value="P:lipopolysaccharide biosynthetic process"/>
    <property type="evidence" value="ECO:0007669"/>
    <property type="project" value="UniProtKB-ARBA"/>
</dbReference>
<dbReference type="Proteomes" id="UP000503840">
    <property type="component" value="Unassembled WGS sequence"/>
</dbReference>
<keyword evidence="2" id="KW-1003">Cell membrane</keyword>
<reference evidence="10 11" key="1">
    <citation type="submission" date="2020-05" db="EMBL/GenBank/DDBJ databases">
        <title>Draft genome sequence of Desulfovibrio sp. strain HN2T.</title>
        <authorList>
            <person name="Ueno A."/>
            <person name="Tamazawa S."/>
            <person name="Tamamura S."/>
            <person name="Murakami T."/>
            <person name="Kiyama T."/>
            <person name="Inomata H."/>
            <person name="Amano Y."/>
            <person name="Miyakawa K."/>
            <person name="Tamaki H."/>
            <person name="Naganuma T."/>
            <person name="Kaneko K."/>
        </authorList>
    </citation>
    <scope>NUCLEOTIDE SEQUENCE [LARGE SCALE GENOMIC DNA]</scope>
    <source>
        <strain evidence="10 11">HN2</strain>
    </source>
</reference>
<keyword evidence="5 8" id="KW-0812">Transmembrane</keyword>
<evidence type="ECO:0000259" key="9">
    <source>
        <dbReference type="Pfam" id="PF13231"/>
    </source>
</evidence>
<accession>A0A7J0BEC8</accession>
<gene>
    <name evidence="10" type="ORF">DSM101010T_04380</name>
</gene>
<evidence type="ECO:0000313" key="10">
    <source>
        <dbReference type="EMBL" id="GFM32073.1"/>
    </source>
</evidence>
<keyword evidence="3 10" id="KW-0328">Glycosyltransferase</keyword>
<proteinExistence type="predicted"/>
<dbReference type="InterPro" id="IPR050297">
    <property type="entry name" value="LipidA_mod_glycosyltrf_83"/>
</dbReference>
<dbReference type="EMBL" id="BLVO01000004">
    <property type="protein sequence ID" value="GFM32073.1"/>
    <property type="molecule type" value="Genomic_DNA"/>
</dbReference>
<comment type="caution">
    <text evidence="10">The sequence shown here is derived from an EMBL/GenBank/DDBJ whole genome shotgun (WGS) entry which is preliminary data.</text>
</comment>
<feature type="transmembrane region" description="Helical" evidence="8">
    <location>
        <begin position="12"/>
        <end position="33"/>
    </location>
</feature>
<feature type="transmembrane region" description="Helical" evidence="8">
    <location>
        <begin position="258"/>
        <end position="282"/>
    </location>
</feature>
<evidence type="ECO:0000313" key="11">
    <source>
        <dbReference type="Proteomes" id="UP000503840"/>
    </source>
</evidence>
<feature type="transmembrane region" description="Helical" evidence="8">
    <location>
        <begin position="200"/>
        <end position="222"/>
    </location>
</feature>
<evidence type="ECO:0000256" key="6">
    <source>
        <dbReference type="ARBA" id="ARBA00022989"/>
    </source>
</evidence>
<evidence type="ECO:0000256" key="2">
    <source>
        <dbReference type="ARBA" id="ARBA00022475"/>
    </source>
</evidence>
<dbReference type="RefSeq" id="WP_174403745.1">
    <property type="nucleotide sequence ID" value="NZ_BLVO01000004.1"/>
</dbReference>
<dbReference type="AlphaFoldDB" id="A0A7J0BEC8"/>
<organism evidence="10 11">
    <name type="scientific">Desulfovibrio subterraneus</name>
    <dbReference type="NCBI Taxonomy" id="2718620"/>
    <lineage>
        <taxon>Bacteria</taxon>
        <taxon>Pseudomonadati</taxon>
        <taxon>Thermodesulfobacteriota</taxon>
        <taxon>Desulfovibrionia</taxon>
        <taxon>Desulfovibrionales</taxon>
        <taxon>Desulfovibrionaceae</taxon>
        <taxon>Desulfovibrio</taxon>
    </lineage>
</organism>
<dbReference type="InterPro" id="IPR038731">
    <property type="entry name" value="RgtA/B/C-like"/>
</dbReference>
<name>A0A7J0BEC8_9BACT</name>
<feature type="transmembrane region" description="Helical" evidence="8">
    <location>
        <begin position="367"/>
        <end position="388"/>
    </location>
</feature>
<dbReference type="Pfam" id="PF13231">
    <property type="entry name" value="PMT_2"/>
    <property type="match status" value="1"/>
</dbReference>
<evidence type="ECO:0000256" key="5">
    <source>
        <dbReference type="ARBA" id="ARBA00022692"/>
    </source>
</evidence>
<feature type="transmembrane region" description="Helical" evidence="8">
    <location>
        <begin position="329"/>
        <end position="346"/>
    </location>
</feature>
<feature type="domain" description="Glycosyltransferase RgtA/B/C/D-like" evidence="9">
    <location>
        <begin position="58"/>
        <end position="222"/>
    </location>
</feature>